<evidence type="ECO:0000313" key="2">
    <source>
        <dbReference type="EMBL" id="WRP14214.1"/>
    </source>
</evidence>
<dbReference type="CDD" id="cd03801">
    <property type="entry name" value="GT4_PimA-like"/>
    <property type="match status" value="1"/>
</dbReference>
<dbReference type="EC" id="2.4.-.-" evidence="2"/>
<dbReference type="Pfam" id="PF13692">
    <property type="entry name" value="Glyco_trans_1_4"/>
    <property type="match status" value="1"/>
</dbReference>
<feature type="domain" description="Glycosyltransferase subfamily 4-like N-terminal" evidence="1">
    <location>
        <begin position="17"/>
        <end position="183"/>
    </location>
</feature>
<keyword evidence="2" id="KW-0328">Glycosyltransferase</keyword>
<dbReference type="Pfam" id="PF13439">
    <property type="entry name" value="Glyco_transf_4"/>
    <property type="match status" value="1"/>
</dbReference>
<organism evidence="2 3">
    <name type="scientific">Geochorda subterranea</name>
    <dbReference type="NCBI Taxonomy" id="3109564"/>
    <lineage>
        <taxon>Bacteria</taxon>
        <taxon>Bacillati</taxon>
        <taxon>Bacillota</taxon>
        <taxon>Limnochordia</taxon>
        <taxon>Limnochordales</taxon>
        <taxon>Geochordaceae</taxon>
        <taxon>Geochorda</taxon>
    </lineage>
</organism>
<dbReference type="PANTHER" id="PTHR45947">
    <property type="entry name" value="SULFOQUINOVOSYL TRANSFERASE SQD2"/>
    <property type="match status" value="1"/>
</dbReference>
<dbReference type="Gene3D" id="3.40.50.2000">
    <property type="entry name" value="Glycogen Phosphorylase B"/>
    <property type="match status" value="2"/>
</dbReference>
<dbReference type="SUPFAM" id="SSF53756">
    <property type="entry name" value="UDP-Glycosyltransferase/glycogen phosphorylase"/>
    <property type="match status" value="1"/>
</dbReference>
<keyword evidence="3" id="KW-1185">Reference proteome</keyword>
<evidence type="ECO:0000313" key="3">
    <source>
        <dbReference type="Proteomes" id="UP001333102"/>
    </source>
</evidence>
<proteinExistence type="predicted"/>
<gene>
    <name evidence="2" type="ORF">VLY81_12435</name>
</gene>
<keyword evidence="2" id="KW-0808">Transferase</keyword>
<evidence type="ECO:0000259" key="1">
    <source>
        <dbReference type="Pfam" id="PF13439"/>
    </source>
</evidence>
<dbReference type="InterPro" id="IPR050194">
    <property type="entry name" value="Glycosyltransferase_grp1"/>
</dbReference>
<dbReference type="InterPro" id="IPR028098">
    <property type="entry name" value="Glyco_trans_4-like_N"/>
</dbReference>
<reference evidence="3" key="1">
    <citation type="submission" date="2023-12" db="EMBL/GenBank/DDBJ databases">
        <title>Novel isolates from deep terrestrial aquifers shed light on the physiology and ecology of the class Limnochordia.</title>
        <authorList>
            <person name="Karnachuk O.V."/>
            <person name="Lukina A.P."/>
            <person name="Avakyan M.R."/>
            <person name="Kadnikov V."/>
            <person name="Begmatov S."/>
            <person name="Beletsky A.V."/>
            <person name="Mardanov A.V."/>
            <person name="Ravin N.V."/>
        </authorList>
    </citation>
    <scope>NUCLEOTIDE SEQUENCE [LARGE SCALE GENOMIC DNA]</scope>
    <source>
        <strain evidence="3">LN</strain>
    </source>
</reference>
<name>A0ABZ1BMZ6_9FIRM</name>
<dbReference type="GO" id="GO:0016757">
    <property type="term" value="F:glycosyltransferase activity"/>
    <property type="evidence" value="ECO:0007669"/>
    <property type="project" value="UniProtKB-KW"/>
</dbReference>
<sequence length="379" mass="41050">MEPERLRVLHLMREAAGGMVTHLAALTGALREAGVEVAVAAPPEVLARLRARLGDGGARCAWGVPLPLRDGMRPGADLAAAIRLRRAVRRLRPHVVHAHGHKAAWASALAMTPPSAAARVVTVHNFLPAPSGRIWSAAQRRMVRWSLGRADRLIAVSETLGRFAQDLLDGRRPVTVVPNALDPRWWSQASPRRDGRTGSRALVVACVMRLHASKGIELLIDGIARLPASVQLEAWIAGDGPCRPDLEARARATGAWRRVRFLGWAEPARVWMEADAAVLPWLREGASYSALEAMALGLPVVALECPGSREVVPEGAGLVVDPSPEGLASALERLAREPELRRRMGEQARRRATARTAREMAEETLALYREARGAGRGES</sequence>
<dbReference type="EMBL" id="CP141614">
    <property type="protein sequence ID" value="WRP14214.1"/>
    <property type="molecule type" value="Genomic_DNA"/>
</dbReference>
<dbReference type="PANTHER" id="PTHR45947:SF3">
    <property type="entry name" value="SULFOQUINOVOSYL TRANSFERASE SQD2"/>
    <property type="match status" value="1"/>
</dbReference>
<accession>A0ABZ1BMZ6</accession>
<dbReference type="Proteomes" id="UP001333102">
    <property type="component" value="Chromosome"/>
</dbReference>
<dbReference type="RefSeq" id="WP_324668517.1">
    <property type="nucleotide sequence ID" value="NZ_CP141614.1"/>
</dbReference>
<protein>
    <submittedName>
        <fullName evidence="2">Glycosyltransferase family 4 protein</fullName>
        <ecNumber evidence="2">2.4.-.-</ecNumber>
    </submittedName>
</protein>